<accession>K1PMT4</accession>
<dbReference type="HOGENOM" id="CLU_1497652_0_0_1"/>
<gene>
    <name evidence="1" type="ORF">CGI_10000200</name>
</gene>
<dbReference type="InParanoid" id="K1PMT4"/>
<proteinExistence type="predicted"/>
<dbReference type="EMBL" id="JH821764">
    <property type="protein sequence ID" value="EKC17790.1"/>
    <property type="molecule type" value="Genomic_DNA"/>
</dbReference>
<evidence type="ECO:0000313" key="1">
    <source>
        <dbReference type="EMBL" id="EKC17790.1"/>
    </source>
</evidence>
<dbReference type="AlphaFoldDB" id="K1PMT4"/>
<reference evidence="1" key="1">
    <citation type="journal article" date="2012" name="Nature">
        <title>The oyster genome reveals stress adaptation and complexity of shell formation.</title>
        <authorList>
            <person name="Zhang G."/>
            <person name="Fang X."/>
            <person name="Guo X."/>
            <person name="Li L."/>
            <person name="Luo R."/>
            <person name="Xu F."/>
            <person name="Yang P."/>
            <person name="Zhang L."/>
            <person name="Wang X."/>
            <person name="Qi H."/>
            <person name="Xiong Z."/>
            <person name="Que H."/>
            <person name="Xie Y."/>
            <person name="Holland P.W."/>
            <person name="Paps J."/>
            <person name="Zhu Y."/>
            <person name="Wu F."/>
            <person name="Chen Y."/>
            <person name="Wang J."/>
            <person name="Peng C."/>
            <person name="Meng J."/>
            <person name="Yang L."/>
            <person name="Liu J."/>
            <person name="Wen B."/>
            <person name="Zhang N."/>
            <person name="Huang Z."/>
            <person name="Zhu Q."/>
            <person name="Feng Y."/>
            <person name="Mount A."/>
            <person name="Hedgecock D."/>
            <person name="Xu Z."/>
            <person name="Liu Y."/>
            <person name="Domazet-Loso T."/>
            <person name="Du Y."/>
            <person name="Sun X."/>
            <person name="Zhang S."/>
            <person name="Liu B."/>
            <person name="Cheng P."/>
            <person name="Jiang X."/>
            <person name="Li J."/>
            <person name="Fan D."/>
            <person name="Wang W."/>
            <person name="Fu W."/>
            <person name="Wang T."/>
            <person name="Wang B."/>
            <person name="Zhang J."/>
            <person name="Peng Z."/>
            <person name="Li Y."/>
            <person name="Li N."/>
            <person name="Wang J."/>
            <person name="Chen M."/>
            <person name="He Y."/>
            <person name="Tan F."/>
            <person name="Song X."/>
            <person name="Zheng Q."/>
            <person name="Huang R."/>
            <person name="Yang H."/>
            <person name="Du X."/>
            <person name="Chen L."/>
            <person name="Yang M."/>
            <person name="Gaffney P.M."/>
            <person name="Wang S."/>
            <person name="Luo L."/>
            <person name="She Z."/>
            <person name="Ming Y."/>
            <person name="Huang W."/>
            <person name="Zhang S."/>
            <person name="Huang B."/>
            <person name="Zhang Y."/>
            <person name="Qu T."/>
            <person name="Ni P."/>
            <person name="Miao G."/>
            <person name="Wang J."/>
            <person name="Wang Q."/>
            <person name="Steinberg C.E."/>
            <person name="Wang H."/>
            <person name="Li N."/>
            <person name="Qian L."/>
            <person name="Zhang G."/>
            <person name="Li Y."/>
            <person name="Yang H."/>
            <person name="Liu X."/>
            <person name="Wang J."/>
            <person name="Yin Y."/>
            <person name="Wang J."/>
        </authorList>
    </citation>
    <scope>NUCLEOTIDE SEQUENCE [LARGE SCALE GENOMIC DNA]</scope>
    <source>
        <strain evidence="1">05x7-T-G4-1.051#20</strain>
    </source>
</reference>
<sequence length="180" mass="20514">MAMQAITPQMQELRLQKLQEQETPILMTTTIPCVDALQNCDQYNYTLICDRDGIYATCAKQNCRAYCGYCTSKIILKSKFFLVKKIKCGICIHSYKIYEPNFHITSLFPTIYACKSTFYCQRGKEIPKLPISPQDIVLEGKWTRSNAGDNFLVADDGKDSRIVIFGTNSNINYLAASYRV</sequence>
<organism evidence="1">
    <name type="scientific">Magallana gigas</name>
    <name type="common">Pacific oyster</name>
    <name type="synonym">Crassostrea gigas</name>
    <dbReference type="NCBI Taxonomy" id="29159"/>
    <lineage>
        <taxon>Eukaryota</taxon>
        <taxon>Metazoa</taxon>
        <taxon>Spiralia</taxon>
        <taxon>Lophotrochozoa</taxon>
        <taxon>Mollusca</taxon>
        <taxon>Bivalvia</taxon>
        <taxon>Autobranchia</taxon>
        <taxon>Pteriomorphia</taxon>
        <taxon>Ostreida</taxon>
        <taxon>Ostreoidea</taxon>
        <taxon>Ostreidae</taxon>
        <taxon>Magallana</taxon>
    </lineage>
</organism>
<protein>
    <submittedName>
        <fullName evidence="1">Uncharacterized protein</fullName>
    </submittedName>
</protein>
<name>K1PMT4_MAGGI</name>